<keyword evidence="3" id="KW-1185">Reference proteome</keyword>
<dbReference type="InterPro" id="IPR001920">
    <property type="entry name" value="Asp/Glu_race"/>
</dbReference>
<name>A0ABW5PAE2_9BACL</name>
<dbReference type="Gene3D" id="3.40.50.12500">
    <property type="match status" value="1"/>
</dbReference>
<evidence type="ECO:0000256" key="1">
    <source>
        <dbReference type="ARBA" id="ARBA00038414"/>
    </source>
</evidence>
<dbReference type="InterPro" id="IPR053714">
    <property type="entry name" value="Iso_Racemase_Enz_sf"/>
</dbReference>
<comment type="similarity">
    <text evidence="1">Belongs to the HyuE racemase family.</text>
</comment>
<sequence>MQTLAILHTTTVTVDPLKQLAGELIPGCSVINFVDDSILPQLARNGGNLAEVENRLVHYAKFAEEAGADCILNACSSVGALVEKERAAVTIPVIRIDEAMAEQAVRLGSRIGVAATLQTTLKPTVTLLEAKARQAGKRVELSPMLVEEAYRRLLAGDKQGHDDVLASELERLVLLTDLVVLAQASMARVADLLPKEMQGRFVTSPRLGMQKVHEIMTKSTRSES</sequence>
<dbReference type="RefSeq" id="WP_377601018.1">
    <property type="nucleotide sequence ID" value="NZ_JBHUME010000005.1"/>
</dbReference>
<dbReference type="Pfam" id="PF01177">
    <property type="entry name" value="Asp_Glu_race"/>
    <property type="match status" value="1"/>
</dbReference>
<evidence type="ECO:0000313" key="2">
    <source>
        <dbReference type="EMBL" id="MFD2611928.1"/>
    </source>
</evidence>
<protein>
    <submittedName>
        <fullName evidence="2">Aspartate/glutamate racemase family protein</fullName>
    </submittedName>
</protein>
<dbReference type="EMBL" id="JBHUME010000005">
    <property type="protein sequence ID" value="MFD2611928.1"/>
    <property type="molecule type" value="Genomic_DNA"/>
</dbReference>
<accession>A0ABW5PAE2</accession>
<dbReference type="Proteomes" id="UP001597541">
    <property type="component" value="Unassembled WGS sequence"/>
</dbReference>
<proteinExistence type="inferred from homology"/>
<dbReference type="InterPro" id="IPR015942">
    <property type="entry name" value="Asp/Glu/hydantoin_racemase"/>
</dbReference>
<organism evidence="2 3">
    <name type="scientific">Paenibacillus gansuensis</name>
    <dbReference type="NCBI Taxonomy" id="306542"/>
    <lineage>
        <taxon>Bacteria</taxon>
        <taxon>Bacillati</taxon>
        <taxon>Bacillota</taxon>
        <taxon>Bacilli</taxon>
        <taxon>Bacillales</taxon>
        <taxon>Paenibacillaceae</taxon>
        <taxon>Paenibacillus</taxon>
    </lineage>
</organism>
<gene>
    <name evidence="2" type="ORF">ACFSUF_05755</name>
</gene>
<reference evidence="3" key="1">
    <citation type="journal article" date="2019" name="Int. J. Syst. Evol. Microbiol.">
        <title>The Global Catalogue of Microorganisms (GCM) 10K type strain sequencing project: providing services to taxonomists for standard genome sequencing and annotation.</title>
        <authorList>
            <consortium name="The Broad Institute Genomics Platform"/>
            <consortium name="The Broad Institute Genome Sequencing Center for Infectious Disease"/>
            <person name="Wu L."/>
            <person name="Ma J."/>
        </authorList>
    </citation>
    <scope>NUCLEOTIDE SEQUENCE [LARGE SCALE GENOMIC DNA]</scope>
    <source>
        <strain evidence="3">KCTC 3950</strain>
    </source>
</reference>
<evidence type="ECO:0000313" key="3">
    <source>
        <dbReference type="Proteomes" id="UP001597541"/>
    </source>
</evidence>
<comment type="caution">
    <text evidence="2">The sequence shown here is derived from an EMBL/GenBank/DDBJ whole genome shotgun (WGS) entry which is preliminary data.</text>
</comment>
<dbReference type="SUPFAM" id="SSF53681">
    <property type="entry name" value="Aspartate/glutamate racemase"/>
    <property type="match status" value="1"/>
</dbReference>